<evidence type="ECO:0000313" key="2">
    <source>
        <dbReference type="EMBL" id="ABL88949.1"/>
    </source>
</evidence>
<dbReference type="eggNOG" id="arCOG00676">
    <property type="taxonomic scope" value="Archaea"/>
</dbReference>
<dbReference type="SUPFAM" id="SSF50249">
    <property type="entry name" value="Nucleic acid-binding proteins"/>
    <property type="match status" value="1"/>
</dbReference>
<dbReference type="GO" id="GO:0005737">
    <property type="term" value="C:cytoplasm"/>
    <property type="evidence" value="ECO:0007669"/>
    <property type="project" value="UniProtKB-SubCell"/>
</dbReference>
<feature type="binding site" evidence="1">
    <location>
        <position position="160"/>
    </location>
    <ligand>
        <name>Zn(2+)</name>
        <dbReference type="ChEBI" id="CHEBI:29105"/>
    </ligand>
</feature>
<dbReference type="EMBL" id="CP000504">
    <property type="protein sequence ID" value="ABL88949.1"/>
    <property type="molecule type" value="Genomic_DNA"/>
</dbReference>
<dbReference type="SUPFAM" id="SSF110324">
    <property type="entry name" value="Ribosomal L27 protein-like"/>
    <property type="match status" value="1"/>
</dbReference>
<comment type="function">
    <text evidence="1">Non-catalytic component of the exosome, which is a complex involved in RNA degradation. Increases the RNA binding and the efficiency of RNA degradation. Helpful for the interaction of the exosome with A-poor RNAs.</text>
</comment>
<dbReference type="InterPro" id="IPR030850">
    <property type="entry name" value="Exosome_Csl4_arc"/>
</dbReference>
<comment type="subunit">
    <text evidence="1">Component of the archaeal exosome complex. Forms a trimer of Rrp4 and/or Csl4 subunits. The trimer associates with an hexameric ring-like arrangement composed of 3 Rrp41-Rrp42 heterodimers. Interacts with DnaG.</text>
</comment>
<dbReference type="GO" id="GO:0008270">
    <property type="term" value="F:zinc ion binding"/>
    <property type="evidence" value="ECO:0007669"/>
    <property type="project" value="UniProtKB-UniRule"/>
</dbReference>
<proteinExistence type="inferred from homology"/>
<keyword evidence="1" id="KW-0271">Exosome</keyword>
<dbReference type="Proteomes" id="UP000002595">
    <property type="component" value="Chromosome"/>
</dbReference>
<comment type="subcellular location">
    <subcellularLocation>
        <location evidence="1">Cytoplasm</location>
    </subcellularLocation>
</comment>
<dbReference type="KEGG" id="pis:Pisl_1800"/>
<dbReference type="InterPro" id="IPR012340">
    <property type="entry name" value="NA-bd_OB-fold"/>
</dbReference>
<dbReference type="Gene3D" id="2.40.50.140">
    <property type="entry name" value="Nucleic acid-binding proteins"/>
    <property type="match status" value="1"/>
</dbReference>
<gene>
    <name evidence="1" type="primary">csl4</name>
    <name evidence="2" type="ordered locus">Pisl_1800</name>
</gene>
<dbReference type="GO" id="GO:0000178">
    <property type="term" value="C:exosome (RNase complex)"/>
    <property type="evidence" value="ECO:0007669"/>
    <property type="project" value="UniProtKB-KW"/>
</dbReference>
<feature type="binding site" evidence="1">
    <location>
        <position position="147"/>
    </location>
    <ligand>
        <name>Zn(2+)</name>
        <dbReference type="ChEBI" id="CHEBI:29105"/>
    </ligand>
</feature>
<accession>A1RVG7</accession>
<keyword evidence="1" id="KW-0862">Zinc</keyword>
<dbReference type="GeneID" id="4617731"/>
<dbReference type="GO" id="GO:0006396">
    <property type="term" value="P:RNA processing"/>
    <property type="evidence" value="ECO:0007669"/>
    <property type="project" value="InterPro"/>
</dbReference>
<evidence type="ECO:0000256" key="1">
    <source>
        <dbReference type="HAMAP-Rule" id="MF_00975"/>
    </source>
</evidence>
<feature type="binding site" evidence="1">
    <location>
        <position position="163"/>
    </location>
    <ligand>
        <name>Zn(2+)</name>
        <dbReference type="ChEBI" id="CHEBI:29105"/>
    </ligand>
</feature>
<dbReference type="NCBIfam" id="NF034126">
    <property type="entry name" value="PRK09521.1"/>
    <property type="match status" value="1"/>
</dbReference>
<dbReference type="OrthoDB" id="6768at2157"/>
<name>A1RVG7_PYRIL</name>
<dbReference type="RefSeq" id="WP_011763524.1">
    <property type="nucleotide sequence ID" value="NC_008701.1"/>
</dbReference>
<comment type="similarity">
    <text evidence="1">Belongs to the CSL4 family.</text>
</comment>
<evidence type="ECO:0000313" key="3">
    <source>
        <dbReference type="Proteomes" id="UP000002595"/>
    </source>
</evidence>
<dbReference type="Gene3D" id="2.40.50.100">
    <property type="match status" value="1"/>
</dbReference>
<dbReference type="STRING" id="384616.Pisl_1800"/>
<sequence length="178" mass="19848">MRKKIVTPGEEVAYAEEFETKGSAYSLDFRYLSSVLGIVTYDEKAHVAVVKPVRNPPLPQAGAIVYCQVVNKGRRAYQLRCFAVENNREIHDLKYSFTGVLPYFFSDGELGIGDYIRAKVVSTYGPPLVVSIRGPTYGSVLSRCPRCSSVLKRRGMALYCPNCSIEVKRKIAIGYYSA</sequence>
<dbReference type="HAMAP" id="MF_00975">
    <property type="entry name" value="Exosome_Csl4"/>
    <property type="match status" value="1"/>
</dbReference>
<keyword evidence="1" id="KW-0479">Metal-binding</keyword>
<dbReference type="AlphaFoldDB" id="A1RVG7"/>
<protein>
    <recommendedName>
        <fullName evidence="1">Exosome complex component Csl4</fullName>
    </recommendedName>
</protein>
<organism evidence="2 3">
    <name type="scientific">Pyrobaculum islandicum (strain DSM 4184 / JCM 9189 / GEO3)</name>
    <dbReference type="NCBI Taxonomy" id="384616"/>
    <lineage>
        <taxon>Archaea</taxon>
        <taxon>Thermoproteota</taxon>
        <taxon>Thermoprotei</taxon>
        <taxon>Thermoproteales</taxon>
        <taxon>Thermoproteaceae</taxon>
        <taxon>Pyrobaculum</taxon>
    </lineage>
</organism>
<keyword evidence="1" id="KW-0963">Cytoplasm</keyword>
<dbReference type="GO" id="GO:0006401">
    <property type="term" value="P:RNA catabolic process"/>
    <property type="evidence" value="ECO:0007669"/>
    <property type="project" value="UniProtKB-UniRule"/>
</dbReference>
<keyword evidence="3" id="KW-1185">Reference proteome</keyword>
<dbReference type="HOGENOM" id="CLU_067135_1_1_2"/>
<reference evidence="2" key="1">
    <citation type="submission" date="2006-12" db="EMBL/GenBank/DDBJ databases">
        <title>Complete sequence of Pyrobaculum islandicum DSM 4184.</title>
        <authorList>
            <person name="Copeland A."/>
            <person name="Lucas S."/>
            <person name="Lapidus A."/>
            <person name="Barry K."/>
            <person name="Detter J.C."/>
            <person name="Glavina del Rio T."/>
            <person name="Dalin E."/>
            <person name="Tice H."/>
            <person name="Pitluck S."/>
            <person name="Meincke L."/>
            <person name="Brettin T."/>
            <person name="Bruce D."/>
            <person name="Han C."/>
            <person name="Tapia R."/>
            <person name="Gilna P."/>
            <person name="Schmutz J."/>
            <person name="Larimer F."/>
            <person name="Land M."/>
            <person name="Hauser L."/>
            <person name="Kyrpides N."/>
            <person name="Mikhailova N."/>
            <person name="Cozen A.E."/>
            <person name="Fitz-Gibbon S.T."/>
            <person name="House C.H."/>
            <person name="Saltikov C."/>
            <person name="Lowe T."/>
            <person name="Richardson P."/>
        </authorList>
    </citation>
    <scope>NUCLEOTIDE SEQUENCE [LARGE SCALE GENOMIC DNA]</scope>
    <source>
        <strain evidence="2">DSM 4184</strain>
    </source>
</reference>
<feature type="binding site" evidence="1">
    <location>
        <position position="144"/>
    </location>
    <ligand>
        <name>Zn(2+)</name>
        <dbReference type="ChEBI" id="CHEBI:29105"/>
    </ligand>
</feature>